<feature type="region of interest" description="Disordered" evidence="1">
    <location>
        <begin position="407"/>
        <end position="445"/>
    </location>
</feature>
<proteinExistence type="predicted"/>
<feature type="compositionally biased region" description="Low complexity" evidence="1">
    <location>
        <begin position="317"/>
        <end position="332"/>
    </location>
</feature>
<dbReference type="STRING" id="1077348.A0A2G8RUM6"/>
<gene>
    <name evidence="2" type="ORF">GSI_13100</name>
</gene>
<name>A0A2G8RUM6_9APHY</name>
<accession>A0A2G8RUM6</accession>
<feature type="compositionally biased region" description="Polar residues" evidence="1">
    <location>
        <begin position="226"/>
        <end position="244"/>
    </location>
</feature>
<feature type="compositionally biased region" description="Polar residues" evidence="1">
    <location>
        <begin position="198"/>
        <end position="211"/>
    </location>
</feature>
<dbReference type="AlphaFoldDB" id="A0A2G8RUM6"/>
<feature type="compositionally biased region" description="Pro residues" evidence="1">
    <location>
        <begin position="56"/>
        <end position="79"/>
    </location>
</feature>
<comment type="caution">
    <text evidence="2">The sequence shown here is derived from an EMBL/GenBank/DDBJ whole genome shotgun (WGS) entry which is preliminary data.</text>
</comment>
<dbReference type="OrthoDB" id="278430at2759"/>
<evidence type="ECO:0000256" key="1">
    <source>
        <dbReference type="SAM" id="MobiDB-lite"/>
    </source>
</evidence>
<feature type="compositionally biased region" description="Pro residues" evidence="1">
    <location>
        <begin position="90"/>
        <end position="110"/>
    </location>
</feature>
<feature type="compositionally biased region" description="Low complexity" evidence="1">
    <location>
        <begin position="251"/>
        <end position="275"/>
    </location>
</feature>
<feature type="compositionally biased region" description="Polar residues" evidence="1">
    <location>
        <begin position="166"/>
        <end position="181"/>
    </location>
</feature>
<evidence type="ECO:0000313" key="2">
    <source>
        <dbReference type="EMBL" id="PIL25211.1"/>
    </source>
</evidence>
<evidence type="ECO:0000313" key="3">
    <source>
        <dbReference type="Proteomes" id="UP000230002"/>
    </source>
</evidence>
<dbReference type="PRINTS" id="PR01217">
    <property type="entry name" value="PRICHEXTENSN"/>
</dbReference>
<protein>
    <submittedName>
        <fullName evidence="2">Uncharacterized protein</fullName>
    </submittedName>
</protein>
<keyword evidence="3" id="KW-1185">Reference proteome</keyword>
<dbReference type="Proteomes" id="UP000230002">
    <property type="component" value="Unassembled WGS sequence"/>
</dbReference>
<sequence>MAPYYYPPYHYPSPAVHSDPTTPGGPEVMYMPPPNPPQQQPSYGSPYVWSNASSPGPQPLPPHLQPQPQPQHPPQPGMPPAHLDGHSPGHPMPPPMQNPTQYPPYAPGPSPYGYGMPGYFPQPYQPSVPMAPPPPPVPGPIYHPGPIPDPMGPHMNAGNGIDGPNISRTSSRNSTGHSSVNGKRGGGPRSRGPWTYGPGTNSPGFNYNLTLAPNGVTANDAYGPRLSTNMRRQSNTSSSGSAGTRTPADETSSTASSSTTSSSSRRTFTSTSTSSKHPLPARPDWAVGLKPQHPRHHDHHSNAASRTMSPARMSGGPAHLPPQQHQAQPVLQSNDFPPLSSGPSTRQPAVGGAWTNNASMSRVMMPGPQGNTNAQSSVLVHYPTSQTSSPQAVPAPAPAALGRLDEQDPAFERPPPKNAELFNPKAAGRVGGNGGRVENGRSRADTGASVAAGLADRLSSMVLADAEGIGRDLPPPGYGPGAGEPVVAIVAGEAAMASS</sequence>
<reference evidence="2 3" key="1">
    <citation type="journal article" date="2015" name="Sci. Rep.">
        <title>Chromosome-level genome map provides insights into diverse defense mechanisms in the medicinal fungus Ganoderma sinense.</title>
        <authorList>
            <person name="Zhu Y."/>
            <person name="Xu J."/>
            <person name="Sun C."/>
            <person name="Zhou S."/>
            <person name="Xu H."/>
            <person name="Nelson D.R."/>
            <person name="Qian J."/>
            <person name="Song J."/>
            <person name="Luo H."/>
            <person name="Xiang L."/>
            <person name="Li Y."/>
            <person name="Xu Z."/>
            <person name="Ji A."/>
            <person name="Wang L."/>
            <person name="Lu S."/>
            <person name="Hayward A."/>
            <person name="Sun W."/>
            <person name="Li X."/>
            <person name="Schwartz D.C."/>
            <person name="Wang Y."/>
            <person name="Chen S."/>
        </authorList>
    </citation>
    <scope>NUCLEOTIDE SEQUENCE [LARGE SCALE GENOMIC DNA]</scope>
    <source>
        <strain evidence="2 3">ZZ0214-1</strain>
    </source>
</reference>
<dbReference type="EMBL" id="AYKW01000056">
    <property type="protein sequence ID" value="PIL25211.1"/>
    <property type="molecule type" value="Genomic_DNA"/>
</dbReference>
<feature type="compositionally biased region" description="Low complexity" evidence="1">
    <location>
        <begin position="111"/>
        <end position="122"/>
    </location>
</feature>
<organism evidence="2 3">
    <name type="scientific">Ganoderma sinense ZZ0214-1</name>
    <dbReference type="NCBI Taxonomy" id="1077348"/>
    <lineage>
        <taxon>Eukaryota</taxon>
        <taxon>Fungi</taxon>
        <taxon>Dikarya</taxon>
        <taxon>Basidiomycota</taxon>
        <taxon>Agaricomycotina</taxon>
        <taxon>Agaricomycetes</taxon>
        <taxon>Polyporales</taxon>
        <taxon>Polyporaceae</taxon>
        <taxon>Ganoderma</taxon>
    </lineage>
</organism>
<feature type="compositionally biased region" description="Pro residues" evidence="1">
    <location>
        <begin position="123"/>
        <end position="151"/>
    </location>
</feature>
<feature type="region of interest" description="Disordered" evidence="1">
    <location>
        <begin position="11"/>
        <end position="375"/>
    </location>
</feature>